<accession>X1C8R3</accession>
<name>X1C8R3_9ZZZZ</name>
<comment type="caution">
    <text evidence="3">The sequence shown here is derived from an EMBL/GenBank/DDBJ whole genome shotgun (WGS) entry which is preliminary data.</text>
</comment>
<protein>
    <submittedName>
        <fullName evidence="3">Uncharacterized protein</fullName>
    </submittedName>
</protein>
<feature type="region of interest" description="Disordered" evidence="1">
    <location>
        <begin position="31"/>
        <end position="52"/>
    </location>
</feature>
<gene>
    <name evidence="3" type="ORF">S01H4_25203</name>
</gene>
<keyword evidence="2" id="KW-1133">Transmembrane helix</keyword>
<feature type="transmembrane region" description="Helical" evidence="2">
    <location>
        <begin position="6"/>
        <end position="21"/>
    </location>
</feature>
<dbReference type="AlphaFoldDB" id="X1C8R3"/>
<organism evidence="3">
    <name type="scientific">marine sediment metagenome</name>
    <dbReference type="NCBI Taxonomy" id="412755"/>
    <lineage>
        <taxon>unclassified sequences</taxon>
        <taxon>metagenomes</taxon>
        <taxon>ecological metagenomes</taxon>
    </lineage>
</organism>
<keyword evidence="2" id="KW-0472">Membrane</keyword>
<evidence type="ECO:0000256" key="1">
    <source>
        <dbReference type="SAM" id="MobiDB-lite"/>
    </source>
</evidence>
<evidence type="ECO:0000313" key="3">
    <source>
        <dbReference type="EMBL" id="GAG89677.1"/>
    </source>
</evidence>
<feature type="non-terminal residue" evidence="3">
    <location>
        <position position="1"/>
    </location>
</feature>
<dbReference type="EMBL" id="BART01011956">
    <property type="protein sequence ID" value="GAG89677.1"/>
    <property type="molecule type" value="Genomic_DNA"/>
</dbReference>
<evidence type="ECO:0000256" key="2">
    <source>
        <dbReference type="SAM" id="Phobius"/>
    </source>
</evidence>
<proteinExistence type="predicted"/>
<keyword evidence="2" id="KW-0812">Transmembrane</keyword>
<reference evidence="3" key="1">
    <citation type="journal article" date="2014" name="Front. Microbiol.">
        <title>High frequency of phylogenetically diverse reductive dehalogenase-homologous genes in deep subseafloor sedimentary metagenomes.</title>
        <authorList>
            <person name="Kawai M."/>
            <person name="Futagami T."/>
            <person name="Toyoda A."/>
            <person name="Takaki Y."/>
            <person name="Nishi S."/>
            <person name="Hori S."/>
            <person name="Arai W."/>
            <person name="Tsubouchi T."/>
            <person name="Morono Y."/>
            <person name="Uchiyama I."/>
            <person name="Ito T."/>
            <person name="Fujiyama A."/>
            <person name="Inagaki F."/>
            <person name="Takami H."/>
        </authorList>
    </citation>
    <scope>NUCLEOTIDE SEQUENCE</scope>
    <source>
        <strain evidence="3">Expedition CK06-06</strain>
    </source>
</reference>
<sequence length="52" mass="5749">LIANIVIISITLIILHTYAVIKRERVGEHRPTANPDAVISSRDKTPEVTTLV</sequence>